<evidence type="ECO:0000256" key="1">
    <source>
        <dbReference type="ARBA" id="ARBA00023125"/>
    </source>
</evidence>
<keyword evidence="1 3" id="KW-0238">DNA-binding</keyword>
<protein>
    <submittedName>
        <fullName evidence="3">DNA-binding XRE family transcriptional regulator</fullName>
    </submittedName>
</protein>
<dbReference type="Pfam" id="PF01381">
    <property type="entry name" value="HTH_3"/>
    <property type="match status" value="1"/>
</dbReference>
<dbReference type="PANTHER" id="PTHR46797">
    <property type="entry name" value="HTH-TYPE TRANSCRIPTIONAL REGULATOR"/>
    <property type="match status" value="1"/>
</dbReference>
<dbReference type="GO" id="GO:0003677">
    <property type="term" value="F:DNA binding"/>
    <property type="evidence" value="ECO:0007669"/>
    <property type="project" value="UniProtKB-KW"/>
</dbReference>
<dbReference type="InterPro" id="IPR050807">
    <property type="entry name" value="TransReg_Diox_bact_type"/>
</dbReference>
<dbReference type="PROSITE" id="PS50943">
    <property type="entry name" value="HTH_CROC1"/>
    <property type="match status" value="1"/>
</dbReference>
<evidence type="ECO:0000259" key="2">
    <source>
        <dbReference type="PROSITE" id="PS50943"/>
    </source>
</evidence>
<dbReference type="SUPFAM" id="SSF47413">
    <property type="entry name" value="lambda repressor-like DNA-binding domains"/>
    <property type="match status" value="1"/>
</dbReference>
<dbReference type="Gene3D" id="1.10.260.40">
    <property type="entry name" value="lambda repressor-like DNA-binding domains"/>
    <property type="match status" value="1"/>
</dbReference>
<reference evidence="3 4" key="1">
    <citation type="submission" date="2018-06" db="EMBL/GenBank/DDBJ databases">
        <title>Genomic Encyclopedia of Archaeal and Bacterial Type Strains, Phase II (KMG-II): from individual species to whole genera.</title>
        <authorList>
            <person name="Goeker M."/>
        </authorList>
    </citation>
    <scope>NUCLEOTIDE SEQUENCE [LARGE SCALE GENOMIC DNA]</scope>
    <source>
        <strain evidence="3 4">JCM 11668</strain>
    </source>
</reference>
<organism evidence="3 4">
    <name type="scientific">Rhodopseudomonas faecalis</name>
    <dbReference type="NCBI Taxonomy" id="99655"/>
    <lineage>
        <taxon>Bacteria</taxon>
        <taxon>Pseudomonadati</taxon>
        <taxon>Pseudomonadota</taxon>
        <taxon>Alphaproteobacteria</taxon>
        <taxon>Hyphomicrobiales</taxon>
        <taxon>Nitrobacteraceae</taxon>
        <taxon>Rhodopseudomonas</taxon>
    </lineage>
</organism>
<dbReference type="PANTHER" id="PTHR46797:SF1">
    <property type="entry name" value="METHYLPHOSPHONATE SYNTHASE"/>
    <property type="match status" value="1"/>
</dbReference>
<dbReference type="InterPro" id="IPR001387">
    <property type="entry name" value="Cro/C1-type_HTH"/>
</dbReference>
<accession>A0A318TPX3</accession>
<dbReference type="EMBL" id="QJTI01000002">
    <property type="protein sequence ID" value="PYF05058.1"/>
    <property type="molecule type" value="Genomic_DNA"/>
</dbReference>
<comment type="caution">
    <text evidence="3">The sequence shown here is derived from an EMBL/GenBank/DDBJ whole genome shotgun (WGS) entry which is preliminary data.</text>
</comment>
<dbReference type="AlphaFoldDB" id="A0A318TPX3"/>
<dbReference type="GO" id="GO:0005829">
    <property type="term" value="C:cytosol"/>
    <property type="evidence" value="ECO:0007669"/>
    <property type="project" value="TreeGrafter"/>
</dbReference>
<evidence type="ECO:0000313" key="4">
    <source>
        <dbReference type="Proteomes" id="UP000248148"/>
    </source>
</evidence>
<dbReference type="OrthoDB" id="407979at2"/>
<dbReference type="CDD" id="cd00093">
    <property type="entry name" value="HTH_XRE"/>
    <property type="match status" value="1"/>
</dbReference>
<feature type="domain" description="HTH cro/C1-type" evidence="2">
    <location>
        <begin position="69"/>
        <end position="123"/>
    </location>
</feature>
<dbReference type="GO" id="GO:0003700">
    <property type="term" value="F:DNA-binding transcription factor activity"/>
    <property type="evidence" value="ECO:0007669"/>
    <property type="project" value="TreeGrafter"/>
</dbReference>
<dbReference type="InterPro" id="IPR010982">
    <property type="entry name" value="Lambda_DNA-bd_dom_sf"/>
</dbReference>
<dbReference type="SMART" id="SM00530">
    <property type="entry name" value="HTH_XRE"/>
    <property type="match status" value="1"/>
</dbReference>
<gene>
    <name evidence="3" type="ORF">BJ122_102284</name>
</gene>
<name>A0A318TPX3_9BRAD</name>
<keyword evidence="4" id="KW-1185">Reference proteome</keyword>
<evidence type="ECO:0000313" key="3">
    <source>
        <dbReference type="EMBL" id="PYF05058.1"/>
    </source>
</evidence>
<dbReference type="Proteomes" id="UP000248148">
    <property type="component" value="Unassembled WGS sequence"/>
</dbReference>
<sequence>MPVMTKAPNGDEIVILARKEYDELIAAAAVEDAADIATASRLMARISSGEEKLLTSAEMDELLAAKSPLAFYRKRAGLTQAALAQRADLAQGYVSEIEAGRKSGDIQTMRKIAYVLGVQIDDLVVADAPVCSRAKRKAAQ</sequence>
<proteinExistence type="predicted"/>